<keyword evidence="4 7" id="KW-0812">Transmembrane</keyword>
<evidence type="ECO:0000256" key="6">
    <source>
        <dbReference type="ARBA" id="ARBA00023136"/>
    </source>
</evidence>
<feature type="transmembrane region" description="Helical" evidence="7">
    <location>
        <begin position="346"/>
        <end position="363"/>
    </location>
</feature>
<feature type="transmembrane region" description="Helical" evidence="7">
    <location>
        <begin position="306"/>
        <end position="326"/>
    </location>
</feature>
<dbReference type="Pfam" id="PF07690">
    <property type="entry name" value="MFS_1"/>
    <property type="match status" value="1"/>
</dbReference>
<protein>
    <recommendedName>
        <fullName evidence="10">Lysophospholipid transporter LplT</fullName>
    </recommendedName>
</protein>
<feature type="transmembrane region" description="Helical" evidence="7">
    <location>
        <begin position="369"/>
        <end position="387"/>
    </location>
</feature>
<evidence type="ECO:0000256" key="2">
    <source>
        <dbReference type="ARBA" id="ARBA00022448"/>
    </source>
</evidence>
<dbReference type="SUPFAM" id="SSF103473">
    <property type="entry name" value="MFS general substrate transporter"/>
    <property type="match status" value="1"/>
</dbReference>
<dbReference type="PATRIC" id="fig|1036673.3.peg.461"/>
<dbReference type="InterPro" id="IPR036259">
    <property type="entry name" value="MFS_trans_sf"/>
</dbReference>
<dbReference type="EMBL" id="CP002869">
    <property type="protein sequence ID" value="AEI39134.1"/>
    <property type="molecule type" value="Genomic_DNA"/>
</dbReference>
<evidence type="ECO:0000313" key="9">
    <source>
        <dbReference type="Proteomes" id="UP000006620"/>
    </source>
</evidence>
<name>F8FPZ2_PAEMK</name>
<dbReference type="Gene3D" id="1.20.1250.20">
    <property type="entry name" value="MFS general substrate transporter like domains"/>
    <property type="match status" value="1"/>
</dbReference>
<reference evidence="9" key="1">
    <citation type="submission" date="2011-06" db="EMBL/GenBank/DDBJ databases">
        <title>Complete genome sequence of Paenibacillus mucilaginosus KNP414.</title>
        <authorList>
            <person name="Wang J."/>
            <person name="Hu S."/>
            <person name="Hu X."/>
            <person name="Zhang B."/>
            <person name="Dong D."/>
            <person name="Zhang S."/>
            <person name="Zhao K."/>
            <person name="Wu D."/>
        </authorList>
    </citation>
    <scope>NUCLEOTIDE SEQUENCE [LARGE SCALE GENOMIC DNA]</scope>
    <source>
        <strain evidence="9">KNP414</strain>
    </source>
</reference>
<dbReference type="PANTHER" id="PTHR43266">
    <property type="entry name" value="MACROLIDE-EFFLUX PROTEIN"/>
    <property type="match status" value="1"/>
</dbReference>
<keyword evidence="3" id="KW-1003">Cell membrane</keyword>
<keyword evidence="5 7" id="KW-1133">Transmembrane helix</keyword>
<dbReference type="PANTHER" id="PTHR43266:SF2">
    <property type="entry name" value="MAJOR FACILITATOR SUPERFAMILY (MFS) PROFILE DOMAIN-CONTAINING PROTEIN"/>
    <property type="match status" value="1"/>
</dbReference>
<evidence type="ECO:0000256" key="1">
    <source>
        <dbReference type="ARBA" id="ARBA00004651"/>
    </source>
</evidence>
<dbReference type="Proteomes" id="UP000006620">
    <property type="component" value="Chromosome"/>
</dbReference>
<dbReference type="RefSeq" id="WP_013914300.1">
    <property type="nucleotide sequence ID" value="NC_015690.1"/>
</dbReference>
<dbReference type="GO" id="GO:0005886">
    <property type="term" value="C:plasma membrane"/>
    <property type="evidence" value="ECO:0007669"/>
    <property type="project" value="UniProtKB-SubCell"/>
</dbReference>
<dbReference type="InterPro" id="IPR011701">
    <property type="entry name" value="MFS"/>
</dbReference>
<dbReference type="KEGG" id="pms:KNP414_00509"/>
<dbReference type="AlphaFoldDB" id="F8FPZ2"/>
<feature type="transmembrane region" description="Helical" evidence="7">
    <location>
        <begin position="101"/>
        <end position="121"/>
    </location>
</feature>
<evidence type="ECO:0000256" key="5">
    <source>
        <dbReference type="ARBA" id="ARBA00022989"/>
    </source>
</evidence>
<organism evidence="8 9">
    <name type="scientific">Paenibacillus mucilaginosus (strain KNP414)</name>
    <dbReference type="NCBI Taxonomy" id="1036673"/>
    <lineage>
        <taxon>Bacteria</taxon>
        <taxon>Bacillati</taxon>
        <taxon>Bacillota</taxon>
        <taxon>Bacilli</taxon>
        <taxon>Bacillales</taxon>
        <taxon>Paenibacillaceae</taxon>
        <taxon>Paenibacillus</taxon>
    </lineage>
</organism>
<feature type="transmembrane region" description="Helical" evidence="7">
    <location>
        <begin position="282"/>
        <end position="300"/>
    </location>
</feature>
<comment type="subcellular location">
    <subcellularLocation>
        <location evidence="1">Cell membrane</location>
        <topology evidence="1">Multi-pass membrane protein</topology>
    </subcellularLocation>
</comment>
<evidence type="ECO:0000256" key="3">
    <source>
        <dbReference type="ARBA" id="ARBA00022475"/>
    </source>
</evidence>
<dbReference type="NCBIfam" id="NF008397">
    <property type="entry name" value="PRK11195.1"/>
    <property type="match status" value="1"/>
</dbReference>
<evidence type="ECO:0000256" key="4">
    <source>
        <dbReference type="ARBA" id="ARBA00022692"/>
    </source>
</evidence>
<feature type="transmembrane region" description="Helical" evidence="7">
    <location>
        <begin position="250"/>
        <end position="270"/>
    </location>
</feature>
<evidence type="ECO:0008006" key="10">
    <source>
        <dbReference type="Google" id="ProtNLM"/>
    </source>
</evidence>
<feature type="transmembrane region" description="Helical" evidence="7">
    <location>
        <begin position="224"/>
        <end position="244"/>
    </location>
</feature>
<dbReference type="HOGENOM" id="CLU_047399_0_0_9"/>
<gene>
    <name evidence="8" type="ordered locus">KNP414_00509</name>
</gene>
<evidence type="ECO:0000256" key="7">
    <source>
        <dbReference type="SAM" id="Phobius"/>
    </source>
</evidence>
<feature type="transmembrane region" description="Helical" evidence="7">
    <location>
        <begin position="51"/>
        <end position="71"/>
    </location>
</feature>
<feature type="transmembrane region" description="Helical" evidence="7">
    <location>
        <begin position="20"/>
        <end position="39"/>
    </location>
</feature>
<accession>F8FPZ2</accession>
<evidence type="ECO:0000313" key="8">
    <source>
        <dbReference type="EMBL" id="AEI39134.1"/>
    </source>
</evidence>
<keyword evidence="2" id="KW-0813">Transport</keyword>
<proteinExistence type="predicted"/>
<sequence>MNRISSSVSRSLRSLYVSQFLSAFADNAVFFVILGVLSARGSANPEEGMLGVQLGFLLAYVVLAPFVGTFADKNRKSRVLLIGNLLKTAGTLLLFTSFPPAAAYALVGVGAVVFSPAKYGVLTDITGEDKAQLYRANGNLESYTILAILLGTVAGGWLASLAPALGITVCVLLYLASSVLTPLISCREGNPELRYGASAASFFREVRILFAEPKSRFSLVGTSAFWMTSSVLRITFLIWIAQYLGVQNQLLQSGIIGATGVGIVIGALLTPRLVRIEKFYRAYLFGFLMLAAILLALLPVHLVLTIILLLLIGTLGGLFIIPMNTVLQDQGKDLVGSGKTIAIQNFSENLFMIGGVGLAKLLIAGGLNVSLTTAGIALVFGALVWYLKGMVPRLKQAM</sequence>
<keyword evidence="6 7" id="KW-0472">Membrane</keyword>
<reference evidence="8 9" key="2">
    <citation type="journal article" date="2013" name="Genome Announc.">
        <title>Genome Sequence of Growth-Improving Paenibacillus mucilaginosus Strain KNP414.</title>
        <authorList>
            <person name="Lu J.J."/>
            <person name="Wang J.F."/>
            <person name="Hu X.F."/>
        </authorList>
    </citation>
    <scope>NUCLEOTIDE SEQUENCE [LARGE SCALE GENOMIC DNA]</scope>
    <source>
        <strain evidence="8 9">KNP414</strain>
    </source>
</reference>
<dbReference type="GO" id="GO:0022857">
    <property type="term" value="F:transmembrane transporter activity"/>
    <property type="evidence" value="ECO:0007669"/>
    <property type="project" value="InterPro"/>
</dbReference>